<dbReference type="EMBL" id="JASZ02000002">
    <property type="protein sequence ID" value="OWK99248.1"/>
    <property type="molecule type" value="Genomic_DNA"/>
</dbReference>
<dbReference type="Proteomes" id="UP000197587">
    <property type="component" value="Unassembled WGS sequence"/>
</dbReference>
<feature type="transmembrane region" description="Helical" evidence="1">
    <location>
        <begin position="24"/>
        <end position="47"/>
    </location>
</feature>
<organism evidence="2 3">
    <name type="scientific">Kaistella haifensis DSM 19056</name>
    <dbReference type="NCBI Taxonomy" id="1450526"/>
    <lineage>
        <taxon>Bacteria</taxon>
        <taxon>Pseudomonadati</taxon>
        <taxon>Bacteroidota</taxon>
        <taxon>Flavobacteriia</taxon>
        <taxon>Flavobacteriales</taxon>
        <taxon>Weeksellaceae</taxon>
        <taxon>Chryseobacterium group</taxon>
        <taxon>Kaistella</taxon>
    </lineage>
</organism>
<dbReference type="AlphaFoldDB" id="A0A246BC36"/>
<feature type="transmembrane region" description="Helical" evidence="1">
    <location>
        <begin position="96"/>
        <end position="114"/>
    </location>
</feature>
<gene>
    <name evidence="2" type="ORF">AP75_01820</name>
</gene>
<evidence type="ECO:0000313" key="2">
    <source>
        <dbReference type="EMBL" id="OWK99248.1"/>
    </source>
</evidence>
<evidence type="ECO:0000256" key="1">
    <source>
        <dbReference type="SAM" id="Phobius"/>
    </source>
</evidence>
<proteinExistence type="predicted"/>
<name>A0A246BC36_9FLAO</name>
<keyword evidence="1" id="KW-0812">Transmembrane</keyword>
<dbReference type="RefSeq" id="WP_031504181.1">
    <property type="nucleotide sequence ID" value="NZ_JASZ02000002.1"/>
</dbReference>
<evidence type="ECO:0000313" key="3">
    <source>
        <dbReference type="Proteomes" id="UP000197587"/>
    </source>
</evidence>
<comment type="caution">
    <text evidence="2">The sequence shown here is derived from an EMBL/GenBank/DDBJ whole genome shotgun (WGS) entry which is preliminary data.</text>
</comment>
<sequence>MKTKTFLGLPSPQSASYYAILRNWLSIILFTGIGYFLSATLLGTFTGDIWKYIQSTEKYYVAQFALLLASVIFGHFARISLNNAGDRFFILKKVDIPFYILGFILTYLVINEIGGL</sequence>
<reference evidence="2 3" key="1">
    <citation type="submission" date="2017-05" db="EMBL/GenBank/DDBJ databases">
        <title>Genome of Chryseobacterium haifense.</title>
        <authorList>
            <person name="Newman J.D."/>
        </authorList>
    </citation>
    <scope>NUCLEOTIDE SEQUENCE [LARGE SCALE GENOMIC DNA]</scope>
    <source>
        <strain evidence="2 3">DSM 19056</strain>
    </source>
</reference>
<feature type="transmembrane region" description="Helical" evidence="1">
    <location>
        <begin position="59"/>
        <end position="76"/>
    </location>
</feature>
<accession>A0A246BC36</accession>
<protein>
    <submittedName>
        <fullName evidence="2">Uncharacterized protein</fullName>
    </submittedName>
</protein>
<keyword evidence="3" id="KW-1185">Reference proteome</keyword>
<keyword evidence="1" id="KW-0472">Membrane</keyword>
<keyword evidence="1" id="KW-1133">Transmembrane helix</keyword>